<dbReference type="SMART" id="SM00387">
    <property type="entry name" value="HATPase_c"/>
    <property type="match status" value="1"/>
</dbReference>
<reference evidence="6 7" key="1">
    <citation type="submission" date="2016-02" db="EMBL/GenBank/DDBJ databases">
        <title>Draft genome sequence of Aeromonas trota strain 1999lcr isolated from cerebrospinal fluid (CSF).</title>
        <authorList>
            <person name="Dallagassa C.B."/>
            <person name="Prediger K.C."/>
            <person name="Weiss V.A."/>
            <person name="Assis F.E."/>
            <person name="Baura V."/>
            <person name="Cruz L.M."/>
            <person name="Souza E.M."/>
            <person name="Pedrosa F.O."/>
            <person name="Fadel-Picheth C.M."/>
        </authorList>
    </citation>
    <scope>NUCLEOTIDE SEQUENCE [LARGE SCALE GENOMIC DNA]</scope>
    <source>
        <strain evidence="6 7">1999lcr</strain>
    </source>
</reference>
<accession>A0A175VDK6</accession>
<dbReference type="AlphaFoldDB" id="A0A175VDK6"/>
<dbReference type="RefSeq" id="WP_026456097.1">
    <property type="nucleotide sequence ID" value="NZ_JMGO02000016.1"/>
</dbReference>
<organism evidence="6 7">
    <name type="scientific">Aeromonas enteropelogenes</name>
    <name type="common">Aeromonas trota</name>
    <dbReference type="NCBI Taxonomy" id="29489"/>
    <lineage>
        <taxon>Bacteria</taxon>
        <taxon>Pseudomonadati</taxon>
        <taxon>Pseudomonadota</taxon>
        <taxon>Gammaproteobacteria</taxon>
        <taxon>Aeromonadales</taxon>
        <taxon>Aeromonadaceae</taxon>
        <taxon>Aeromonas</taxon>
    </lineage>
</organism>
<dbReference type="SUPFAM" id="SSF55781">
    <property type="entry name" value="GAF domain-like"/>
    <property type="match status" value="1"/>
</dbReference>
<dbReference type="SMART" id="SM00065">
    <property type="entry name" value="GAF"/>
    <property type="match status" value="1"/>
</dbReference>
<dbReference type="Gene3D" id="1.10.287.130">
    <property type="match status" value="1"/>
</dbReference>
<proteinExistence type="predicted"/>
<dbReference type="CDD" id="cd00082">
    <property type="entry name" value="HisKA"/>
    <property type="match status" value="1"/>
</dbReference>
<dbReference type="SUPFAM" id="SSF55874">
    <property type="entry name" value="ATPase domain of HSP90 chaperone/DNA topoisomerase II/histidine kinase"/>
    <property type="match status" value="1"/>
</dbReference>
<evidence type="ECO:0000256" key="4">
    <source>
        <dbReference type="SAM" id="Coils"/>
    </source>
</evidence>
<dbReference type="Proteomes" id="UP000078435">
    <property type="component" value="Unassembled WGS sequence"/>
</dbReference>
<dbReference type="InterPro" id="IPR003594">
    <property type="entry name" value="HATPase_dom"/>
</dbReference>
<feature type="domain" description="Histidine kinase" evidence="5">
    <location>
        <begin position="208"/>
        <end position="439"/>
    </location>
</feature>
<dbReference type="Gene3D" id="3.30.450.40">
    <property type="match status" value="1"/>
</dbReference>
<dbReference type="EMBL" id="JMGO02000016">
    <property type="protein sequence ID" value="KXU78745.1"/>
    <property type="molecule type" value="Genomic_DNA"/>
</dbReference>
<keyword evidence="3" id="KW-0597">Phosphoprotein</keyword>
<dbReference type="Gene3D" id="3.30.565.10">
    <property type="entry name" value="Histidine kinase-like ATPase, C-terminal domain"/>
    <property type="match status" value="1"/>
</dbReference>
<gene>
    <name evidence="6" type="ORF">LCR_02290</name>
</gene>
<evidence type="ECO:0000313" key="6">
    <source>
        <dbReference type="EMBL" id="KXU78745.1"/>
    </source>
</evidence>
<dbReference type="InterPro" id="IPR004358">
    <property type="entry name" value="Sig_transdc_His_kin-like_C"/>
</dbReference>
<protein>
    <recommendedName>
        <fullName evidence="2">histidine kinase</fullName>
        <ecNumber evidence="2">2.7.13.3</ecNumber>
    </recommendedName>
</protein>
<comment type="caution">
    <text evidence="6">The sequence shown here is derived from an EMBL/GenBank/DDBJ whole genome shotgun (WGS) entry which is preliminary data.</text>
</comment>
<dbReference type="InterPro" id="IPR029016">
    <property type="entry name" value="GAF-like_dom_sf"/>
</dbReference>
<evidence type="ECO:0000313" key="7">
    <source>
        <dbReference type="Proteomes" id="UP000078435"/>
    </source>
</evidence>
<evidence type="ECO:0000256" key="1">
    <source>
        <dbReference type="ARBA" id="ARBA00000085"/>
    </source>
</evidence>
<dbReference type="OrthoDB" id="9804951at2"/>
<dbReference type="InterPro" id="IPR003661">
    <property type="entry name" value="HisK_dim/P_dom"/>
</dbReference>
<dbReference type="Pfam" id="PF13185">
    <property type="entry name" value="GAF_2"/>
    <property type="match status" value="1"/>
</dbReference>
<dbReference type="PANTHER" id="PTHR43065:SF47">
    <property type="match status" value="1"/>
</dbReference>
<evidence type="ECO:0000256" key="3">
    <source>
        <dbReference type="ARBA" id="ARBA00022553"/>
    </source>
</evidence>
<dbReference type="Pfam" id="PF02518">
    <property type="entry name" value="HATPase_c"/>
    <property type="match status" value="1"/>
</dbReference>
<sequence>MSASIAKYPIAPEFEIPDSLRLSWQKTINLMAELFHVPAGLIMRVHPNEIEVFITSQTPDNCYPAGAREHLDSGLYCERVMDTRQELLVPNALKDPEWDHNPDIKLGMISYCGLPLCWPDGRIFGTICVLSREENDYGGLYRQLLWQFRDSVQQSMHTLYDNIRLHETQEDLEQHKAQLTQTLDSLKKTQEELIHTETLAALGAMVAGISHELNTPIGNALIATTALQERTRQLAAQLGAQTIRRSTLEEFIKATQEMSELALQAITQSAKLVKSFKQVAIDQTSESRRSFDLKCLIDDNLANLKAGQGYDRVIMQNTVGEGLLCDTYPGPLSQVLLNLVHNAAVHGIGSRQDGRIVISAYQDKETIYLEVLDNGQGMAPNVLAHIFDPFFTTTLGKGGSGLGLSICRRIATSVLGGCLTVRSAPGEGSCFTLTFPRMAPGRL</sequence>
<dbReference type="PANTHER" id="PTHR43065">
    <property type="entry name" value="SENSOR HISTIDINE KINASE"/>
    <property type="match status" value="1"/>
</dbReference>
<keyword evidence="6" id="KW-0418">Kinase</keyword>
<dbReference type="PROSITE" id="PS50109">
    <property type="entry name" value="HIS_KIN"/>
    <property type="match status" value="1"/>
</dbReference>
<dbReference type="PRINTS" id="PR00344">
    <property type="entry name" value="BCTRLSENSOR"/>
</dbReference>
<dbReference type="GO" id="GO:0000155">
    <property type="term" value="F:phosphorelay sensor kinase activity"/>
    <property type="evidence" value="ECO:0007669"/>
    <property type="project" value="InterPro"/>
</dbReference>
<dbReference type="InterPro" id="IPR005467">
    <property type="entry name" value="His_kinase_dom"/>
</dbReference>
<dbReference type="InterPro" id="IPR036890">
    <property type="entry name" value="HATPase_C_sf"/>
</dbReference>
<dbReference type="EC" id="2.7.13.3" evidence="2"/>
<feature type="coiled-coil region" evidence="4">
    <location>
        <begin position="165"/>
        <end position="196"/>
    </location>
</feature>
<evidence type="ECO:0000256" key="2">
    <source>
        <dbReference type="ARBA" id="ARBA00012438"/>
    </source>
</evidence>
<dbReference type="STRING" id="29489.VL01_04030"/>
<comment type="catalytic activity">
    <reaction evidence="1">
        <text>ATP + protein L-histidine = ADP + protein N-phospho-L-histidine.</text>
        <dbReference type="EC" id="2.7.13.3"/>
    </reaction>
</comment>
<keyword evidence="6" id="KW-0808">Transferase</keyword>
<name>A0A175VDK6_AEREN</name>
<evidence type="ECO:0000259" key="5">
    <source>
        <dbReference type="PROSITE" id="PS50109"/>
    </source>
</evidence>
<dbReference type="CDD" id="cd00075">
    <property type="entry name" value="HATPase"/>
    <property type="match status" value="1"/>
</dbReference>
<dbReference type="SUPFAM" id="SSF47384">
    <property type="entry name" value="Homodimeric domain of signal transducing histidine kinase"/>
    <property type="match status" value="1"/>
</dbReference>
<dbReference type="InterPro" id="IPR003018">
    <property type="entry name" value="GAF"/>
</dbReference>
<keyword evidence="4" id="KW-0175">Coiled coil</keyword>
<dbReference type="InterPro" id="IPR036097">
    <property type="entry name" value="HisK_dim/P_sf"/>
</dbReference>